<feature type="domain" description="Thioredoxin" evidence="4">
    <location>
        <begin position="27"/>
        <end position="169"/>
    </location>
</feature>
<dbReference type="CDD" id="cd02966">
    <property type="entry name" value="TlpA_like_family"/>
    <property type="match status" value="1"/>
</dbReference>
<comment type="caution">
    <text evidence="5">The sequence shown here is derived from an EMBL/GenBank/DDBJ whole genome shotgun (WGS) entry which is preliminary data.</text>
</comment>
<keyword evidence="2" id="KW-0201">Cytochrome c-type biogenesis</keyword>
<dbReference type="Proteomes" id="UP000249645">
    <property type="component" value="Unassembled WGS sequence"/>
</dbReference>
<dbReference type="InterPro" id="IPR036249">
    <property type="entry name" value="Thioredoxin-like_sf"/>
</dbReference>
<evidence type="ECO:0000256" key="3">
    <source>
        <dbReference type="ARBA" id="ARBA00023284"/>
    </source>
</evidence>
<keyword evidence="3" id="KW-0676">Redox-active center</keyword>
<dbReference type="AlphaFoldDB" id="A0A2W5F3H8"/>
<accession>A0A2W5F3H8</accession>
<dbReference type="PROSITE" id="PS51352">
    <property type="entry name" value="THIOREDOXIN_2"/>
    <property type="match status" value="1"/>
</dbReference>
<dbReference type="GO" id="GO:0030313">
    <property type="term" value="C:cell envelope"/>
    <property type="evidence" value="ECO:0007669"/>
    <property type="project" value="UniProtKB-SubCell"/>
</dbReference>
<dbReference type="Gene3D" id="3.40.30.10">
    <property type="entry name" value="Glutaredoxin"/>
    <property type="match status" value="1"/>
</dbReference>
<keyword evidence="5" id="KW-0413">Isomerase</keyword>
<dbReference type="InterPro" id="IPR050553">
    <property type="entry name" value="Thioredoxin_ResA/DsbE_sf"/>
</dbReference>
<reference evidence="5 6" key="1">
    <citation type="submission" date="2017-11" db="EMBL/GenBank/DDBJ databases">
        <title>Infants hospitalized years apart are colonized by the same room-sourced microbial strains.</title>
        <authorList>
            <person name="Brooks B."/>
            <person name="Olm M.R."/>
            <person name="Firek B.A."/>
            <person name="Baker R."/>
            <person name="Thomas B.C."/>
            <person name="Morowitz M.J."/>
            <person name="Banfield J.F."/>
        </authorList>
    </citation>
    <scope>NUCLEOTIDE SEQUENCE [LARGE SCALE GENOMIC DNA]</scope>
    <source>
        <strain evidence="5">S2_009_000_R2_76</strain>
    </source>
</reference>
<organism evidence="5 6">
    <name type="scientific">Pseudopedobacter saltans</name>
    <dbReference type="NCBI Taxonomy" id="151895"/>
    <lineage>
        <taxon>Bacteria</taxon>
        <taxon>Pseudomonadati</taxon>
        <taxon>Bacteroidota</taxon>
        <taxon>Sphingobacteriia</taxon>
        <taxon>Sphingobacteriales</taxon>
        <taxon>Sphingobacteriaceae</taxon>
        <taxon>Pseudopedobacter</taxon>
    </lineage>
</organism>
<dbReference type="GO" id="GO:0017004">
    <property type="term" value="P:cytochrome complex assembly"/>
    <property type="evidence" value="ECO:0007669"/>
    <property type="project" value="UniProtKB-KW"/>
</dbReference>
<dbReference type="PANTHER" id="PTHR42852">
    <property type="entry name" value="THIOL:DISULFIDE INTERCHANGE PROTEIN DSBE"/>
    <property type="match status" value="1"/>
</dbReference>
<name>A0A2W5F3H8_9SPHI</name>
<evidence type="ECO:0000313" key="6">
    <source>
        <dbReference type="Proteomes" id="UP000249645"/>
    </source>
</evidence>
<evidence type="ECO:0000256" key="1">
    <source>
        <dbReference type="ARBA" id="ARBA00004196"/>
    </source>
</evidence>
<evidence type="ECO:0000259" key="4">
    <source>
        <dbReference type="PROSITE" id="PS51352"/>
    </source>
</evidence>
<dbReference type="EMBL" id="QFOI01000056">
    <property type="protein sequence ID" value="PZP50721.1"/>
    <property type="molecule type" value="Genomic_DNA"/>
</dbReference>
<sequence length="172" mass="19814">MKQILTTLFILCTVNVFAQKEDNSTLTKIGQAVPSFSFELEPGKQARIENYKGKLTLINLFATWCPPCNTELPLMQKEIWDKHKDNPKFALLVFGREENWDKLNTFKANKGFTFPILPDVDRGVFGKFATQSIPRNILIDENGKIIYQSIGYGPKEFKQLEELIERQLLKTK</sequence>
<dbReference type="InterPro" id="IPR017937">
    <property type="entry name" value="Thioredoxin_CS"/>
</dbReference>
<evidence type="ECO:0000256" key="2">
    <source>
        <dbReference type="ARBA" id="ARBA00022748"/>
    </source>
</evidence>
<dbReference type="GO" id="GO:0016491">
    <property type="term" value="F:oxidoreductase activity"/>
    <property type="evidence" value="ECO:0007669"/>
    <property type="project" value="InterPro"/>
</dbReference>
<dbReference type="SUPFAM" id="SSF52833">
    <property type="entry name" value="Thioredoxin-like"/>
    <property type="match status" value="1"/>
</dbReference>
<dbReference type="PANTHER" id="PTHR42852:SF13">
    <property type="entry name" value="PROTEIN DIPZ"/>
    <property type="match status" value="1"/>
</dbReference>
<dbReference type="PROSITE" id="PS00194">
    <property type="entry name" value="THIOREDOXIN_1"/>
    <property type="match status" value="1"/>
</dbReference>
<comment type="subcellular location">
    <subcellularLocation>
        <location evidence="1">Cell envelope</location>
    </subcellularLocation>
</comment>
<evidence type="ECO:0000313" key="5">
    <source>
        <dbReference type="EMBL" id="PZP50721.1"/>
    </source>
</evidence>
<dbReference type="GO" id="GO:0016853">
    <property type="term" value="F:isomerase activity"/>
    <property type="evidence" value="ECO:0007669"/>
    <property type="project" value="UniProtKB-KW"/>
</dbReference>
<protein>
    <submittedName>
        <fullName evidence="5">Protein-disulfide isomerase</fullName>
    </submittedName>
</protein>
<gene>
    <name evidence="5" type="ORF">DI598_04925</name>
</gene>
<dbReference type="Pfam" id="PF08534">
    <property type="entry name" value="Redoxin"/>
    <property type="match status" value="1"/>
</dbReference>
<dbReference type="InterPro" id="IPR013766">
    <property type="entry name" value="Thioredoxin_domain"/>
</dbReference>
<proteinExistence type="predicted"/>
<dbReference type="InterPro" id="IPR013740">
    <property type="entry name" value="Redoxin"/>
</dbReference>